<dbReference type="AlphaFoldDB" id="A0A8J7F6U6"/>
<proteinExistence type="predicted"/>
<dbReference type="Proteomes" id="UP000620559">
    <property type="component" value="Unassembled WGS sequence"/>
</dbReference>
<comment type="caution">
    <text evidence="1">The sequence shown here is derived from an EMBL/GenBank/DDBJ whole genome shotgun (WGS) entry which is preliminary data.</text>
</comment>
<protein>
    <submittedName>
        <fullName evidence="1">Uncharacterized protein</fullName>
    </submittedName>
</protein>
<evidence type="ECO:0000313" key="1">
    <source>
        <dbReference type="EMBL" id="MBE9216718.1"/>
    </source>
</evidence>
<evidence type="ECO:0000313" key="2">
    <source>
        <dbReference type="Proteomes" id="UP000620559"/>
    </source>
</evidence>
<reference evidence="1" key="1">
    <citation type="submission" date="2020-10" db="EMBL/GenBank/DDBJ databases">
        <authorList>
            <person name="Castelo-Branco R."/>
            <person name="Eusebio N."/>
            <person name="Adriana R."/>
            <person name="Vieira A."/>
            <person name="Brugerolle De Fraissinette N."/>
            <person name="Rezende De Castro R."/>
            <person name="Schneider M.P."/>
            <person name="Vasconcelos V."/>
            <person name="Leao P.N."/>
        </authorList>
    </citation>
    <scope>NUCLEOTIDE SEQUENCE</scope>
    <source>
        <strain evidence="1">LEGE 06105</strain>
    </source>
</reference>
<keyword evidence="2" id="KW-1185">Reference proteome</keyword>
<accession>A0A8J7F6U6</accession>
<organism evidence="1 2">
    <name type="scientific">Plectonema cf. radiosum LEGE 06105</name>
    <dbReference type="NCBI Taxonomy" id="945769"/>
    <lineage>
        <taxon>Bacteria</taxon>
        <taxon>Bacillati</taxon>
        <taxon>Cyanobacteriota</taxon>
        <taxon>Cyanophyceae</taxon>
        <taxon>Oscillatoriophycideae</taxon>
        <taxon>Oscillatoriales</taxon>
        <taxon>Microcoleaceae</taxon>
        <taxon>Plectonema</taxon>
    </lineage>
</organism>
<dbReference type="RefSeq" id="WP_193925448.1">
    <property type="nucleotide sequence ID" value="NZ_JADEWL010000197.1"/>
</dbReference>
<dbReference type="EMBL" id="JADEWL010000197">
    <property type="protein sequence ID" value="MBE9216718.1"/>
    <property type="molecule type" value="Genomic_DNA"/>
</dbReference>
<name>A0A8J7F6U6_9CYAN</name>
<sequence>MPKGFGKPQPKEINYLVERAVRYCHKRQPEKLDRIFDNLPLELNQQVLVETVAALHDDIDTQAWFCGYFAGVINRSEDSERQYSITLLSKLVIKSGMEAFEDFVPYPGCRLVIVNTKKFAALPPSVQALMQEAFELTETSGKEVQRVNNALLKELTNKK</sequence>
<gene>
    <name evidence="1" type="ORF">IQ247_29380</name>
</gene>